<proteinExistence type="predicted"/>
<dbReference type="EMBL" id="CP146609">
    <property type="protein sequence ID" value="WWX21283.1"/>
    <property type="molecule type" value="Genomic_DNA"/>
</dbReference>
<evidence type="ECO:0000313" key="1">
    <source>
        <dbReference type="EMBL" id="WWX21283.1"/>
    </source>
</evidence>
<sequence length="252" mass="29121">MDKEYNGSFYDAQVNTSLQSAQQMVPYIFEIIKPESIIDVGCGLGTWLSVFRQLGAKEIKGIDGSWVDQSRLLIPSECFSSLDLKEISQLEIDKKFDIAMSLEVAEHLNESEAESLVKSLTNMSDVVLFSGAIPYQGGTHHINEQWHSYWIDLFRKNGFEVLDCLRGKFWNNPKVSYFYAQNAFIFYNENKVDRPGFEIPLMPFNCVHPQRYSQLAEFVWVDTSSLMLELVNRFKKATIGRIINRLKRKDFM</sequence>
<dbReference type="SUPFAM" id="SSF53335">
    <property type="entry name" value="S-adenosyl-L-methionine-dependent methyltransferases"/>
    <property type="match status" value="1"/>
</dbReference>
<accession>A0ABZ2ITA3</accession>
<organism evidence="1 2">
    <name type="scientific">Pseudodesulfovibrio methanolicus</name>
    <dbReference type="NCBI Taxonomy" id="3126690"/>
    <lineage>
        <taxon>Bacteria</taxon>
        <taxon>Pseudomonadati</taxon>
        <taxon>Thermodesulfobacteriota</taxon>
        <taxon>Desulfovibrionia</taxon>
        <taxon>Desulfovibrionales</taxon>
        <taxon>Desulfovibrionaceae</taxon>
    </lineage>
</organism>
<protein>
    <submittedName>
        <fullName evidence="1">Methyltransferase domain-containing protein</fullName>
    </submittedName>
</protein>
<dbReference type="RefSeq" id="WP_338666942.1">
    <property type="nucleotide sequence ID" value="NZ_CP146609.1"/>
</dbReference>
<dbReference type="Gene3D" id="3.40.50.150">
    <property type="entry name" value="Vaccinia Virus protein VP39"/>
    <property type="match status" value="1"/>
</dbReference>
<dbReference type="GO" id="GO:0008168">
    <property type="term" value="F:methyltransferase activity"/>
    <property type="evidence" value="ECO:0007669"/>
    <property type="project" value="UniProtKB-KW"/>
</dbReference>
<dbReference type="Proteomes" id="UP001385389">
    <property type="component" value="Chromosome"/>
</dbReference>
<dbReference type="GO" id="GO:0032259">
    <property type="term" value="P:methylation"/>
    <property type="evidence" value="ECO:0007669"/>
    <property type="project" value="UniProtKB-KW"/>
</dbReference>
<gene>
    <name evidence="1" type="ORF">V8V93_12595</name>
</gene>
<name>A0ABZ2ITA3_9BACT</name>
<reference evidence="1 2" key="1">
    <citation type="submission" date="2024-03" db="EMBL/GenBank/DDBJ databases">
        <title>Phenotype and Genome Characterization of a Sulfate-Reducing Bacterium Pseudodesulfovibrio sp. strain 5S69, isolated from Petroleum Reservoir in Tatarstan (Russia).</title>
        <authorList>
            <person name="Bidzhieva S.K."/>
            <person name="Kadnikov V."/>
            <person name="Tourova T.P."/>
            <person name="Samigullina S.R."/>
            <person name="Sokolova D.S."/>
            <person name="Poltaraus A.B."/>
            <person name="Avtukh A.N."/>
            <person name="Tereshina V.M."/>
            <person name="Mardanov A.V."/>
            <person name="Nazina T.N."/>
        </authorList>
    </citation>
    <scope>NUCLEOTIDE SEQUENCE [LARGE SCALE GENOMIC DNA]</scope>
    <source>
        <strain evidence="1 2">5S69</strain>
    </source>
</reference>
<dbReference type="Pfam" id="PF13489">
    <property type="entry name" value="Methyltransf_23"/>
    <property type="match status" value="1"/>
</dbReference>
<evidence type="ECO:0000313" key="2">
    <source>
        <dbReference type="Proteomes" id="UP001385389"/>
    </source>
</evidence>
<dbReference type="InterPro" id="IPR029063">
    <property type="entry name" value="SAM-dependent_MTases_sf"/>
</dbReference>
<keyword evidence="1" id="KW-0489">Methyltransferase</keyword>
<keyword evidence="1" id="KW-0808">Transferase</keyword>
<keyword evidence="2" id="KW-1185">Reference proteome</keyword>